<dbReference type="InterPro" id="IPR029044">
    <property type="entry name" value="Nucleotide-diphossugar_trans"/>
</dbReference>
<dbReference type="EMBL" id="MEXH01000030">
    <property type="protein sequence ID" value="OGC91722.1"/>
    <property type="molecule type" value="Genomic_DNA"/>
</dbReference>
<comment type="caution">
    <text evidence="3">The sequence shown here is derived from an EMBL/GenBank/DDBJ whole genome shotgun (WGS) entry which is preliminary data.</text>
</comment>
<evidence type="ECO:0000313" key="3">
    <source>
        <dbReference type="EMBL" id="OGC91722.1"/>
    </source>
</evidence>
<dbReference type="AlphaFoldDB" id="A0A1F4YCR4"/>
<sequence>MPPKVSIIAVNYHSRDLITHLKKSLQESRFYNYEFIVIDNDKKNIGYGPAVNQGASRARGEYLFVLNPDTLAFPDTLSTLVDFLDTRPDAAIAAPLLFDSQNNPYPWVGTQKLTPLQGILSLSFINKLWPNHGFWVETKHLYSPVEIGVAPGTAFLIRKSVFNRIGGFDPKFFLYFEESDLCLRIRRLGEKIFLLPQAKLIHYWGKSTPHSPAINKIFAASRYYYFRKHFGLVWALIVELFARLSPLRLFVTILMFITFFLRFYKLDQVPYFDDMGWFYASARNSLYLGQFPLQGITASLTWLHQGPLWTYLLIPISLHFNSTSPVILTNIMNIVTIPLIYYLGSLWFNKRTGLLSALIFTASPQVINYSRQAYHASPIPLFLTIFLLSLSRRKYFLAALFLGFLYHLHLLTFILWPLVFLTLILQKYRPRPVHLFGLILGFLPTLLTSPLSPLRLLKWAFFLPHPSQMPVSMTQYFYSQISQFLLPQFPLVSASLFLFCLRPSRHHLWFFFPALLIFSGRVPTPLYFTLLLVPLSLFIGHGLSRLSCLTSFSILFILLILNTLSQVIQ</sequence>
<proteinExistence type="predicted"/>
<keyword evidence="1" id="KW-0812">Transmembrane</keyword>
<dbReference type="Pfam" id="PF00535">
    <property type="entry name" value="Glycos_transf_2"/>
    <property type="match status" value="1"/>
</dbReference>
<feature type="transmembrane region" description="Helical" evidence="1">
    <location>
        <begin position="508"/>
        <end position="530"/>
    </location>
</feature>
<gene>
    <name evidence="3" type="ORF">A2876_04530</name>
</gene>
<dbReference type="Gene3D" id="3.90.550.10">
    <property type="entry name" value="Spore Coat Polysaccharide Biosynthesis Protein SpsA, Chain A"/>
    <property type="match status" value="1"/>
</dbReference>
<organism evidence="3 4">
    <name type="scientific">Candidatus Amesbacteria bacterium RIFCSPHIGHO2_01_FULL_48_32b</name>
    <dbReference type="NCBI Taxonomy" id="1797253"/>
    <lineage>
        <taxon>Bacteria</taxon>
        <taxon>Candidatus Amesiibacteriota</taxon>
    </lineage>
</organism>
<feature type="transmembrane region" description="Helical" evidence="1">
    <location>
        <begin position="324"/>
        <end position="344"/>
    </location>
</feature>
<reference evidence="3 4" key="1">
    <citation type="journal article" date="2016" name="Nat. Commun.">
        <title>Thousands of microbial genomes shed light on interconnected biogeochemical processes in an aquifer system.</title>
        <authorList>
            <person name="Anantharaman K."/>
            <person name="Brown C.T."/>
            <person name="Hug L.A."/>
            <person name="Sharon I."/>
            <person name="Castelle C.J."/>
            <person name="Probst A.J."/>
            <person name="Thomas B.C."/>
            <person name="Singh A."/>
            <person name="Wilkins M.J."/>
            <person name="Karaoz U."/>
            <person name="Brodie E.L."/>
            <person name="Williams K.H."/>
            <person name="Hubbard S.S."/>
            <person name="Banfield J.F."/>
        </authorList>
    </citation>
    <scope>NUCLEOTIDE SEQUENCE [LARGE SCALE GENOMIC DNA]</scope>
</reference>
<feature type="transmembrane region" description="Helical" evidence="1">
    <location>
        <begin position="285"/>
        <end position="304"/>
    </location>
</feature>
<feature type="transmembrane region" description="Helical" evidence="1">
    <location>
        <begin position="396"/>
        <end position="423"/>
    </location>
</feature>
<dbReference type="CDD" id="cd04186">
    <property type="entry name" value="GT_2_like_c"/>
    <property type="match status" value="1"/>
</dbReference>
<feature type="transmembrane region" description="Helical" evidence="1">
    <location>
        <begin position="373"/>
        <end position="390"/>
    </location>
</feature>
<dbReference type="PANTHER" id="PTHR43179">
    <property type="entry name" value="RHAMNOSYLTRANSFERASE WBBL"/>
    <property type="match status" value="1"/>
</dbReference>
<accession>A0A1F4YCR4</accession>
<evidence type="ECO:0000313" key="4">
    <source>
        <dbReference type="Proteomes" id="UP000178176"/>
    </source>
</evidence>
<keyword evidence="1" id="KW-0472">Membrane</keyword>
<dbReference type="InterPro" id="IPR001173">
    <property type="entry name" value="Glyco_trans_2-like"/>
</dbReference>
<dbReference type="SUPFAM" id="SSF53448">
    <property type="entry name" value="Nucleotide-diphospho-sugar transferases"/>
    <property type="match status" value="1"/>
</dbReference>
<protein>
    <recommendedName>
        <fullName evidence="2">Glycosyltransferase 2-like domain-containing protein</fullName>
    </recommendedName>
</protein>
<dbReference type="Proteomes" id="UP000178176">
    <property type="component" value="Unassembled WGS sequence"/>
</dbReference>
<keyword evidence="1" id="KW-1133">Transmembrane helix</keyword>
<name>A0A1F4YCR4_9BACT</name>
<feature type="transmembrane region" description="Helical" evidence="1">
    <location>
        <begin position="477"/>
        <end position="501"/>
    </location>
</feature>
<feature type="transmembrane region" description="Helical" evidence="1">
    <location>
        <begin position="247"/>
        <end position="264"/>
    </location>
</feature>
<evidence type="ECO:0000259" key="2">
    <source>
        <dbReference type="Pfam" id="PF00535"/>
    </source>
</evidence>
<evidence type="ECO:0000256" key="1">
    <source>
        <dbReference type="SAM" id="Phobius"/>
    </source>
</evidence>
<dbReference type="PANTHER" id="PTHR43179:SF7">
    <property type="entry name" value="RHAMNOSYLTRANSFERASE WBBL"/>
    <property type="match status" value="1"/>
</dbReference>
<feature type="transmembrane region" description="Helical" evidence="1">
    <location>
        <begin position="435"/>
        <end position="457"/>
    </location>
</feature>
<feature type="domain" description="Glycosyltransferase 2-like" evidence="2">
    <location>
        <begin position="4"/>
        <end position="165"/>
    </location>
</feature>
<feature type="transmembrane region" description="Helical" evidence="1">
    <location>
        <begin position="542"/>
        <end position="564"/>
    </location>
</feature>